<reference evidence="2 3" key="1">
    <citation type="submission" date="2020-03" db="EMBL/GenBank/DDBJ databases">
        <title>Complete genome sequence of Monaibacterium sp. ALG8 with diverse plasmids.</title>
        <authorList>
            <person name="Sun C."/>
        </authorList>
    </citation>
    <scope>NUCLEOTIDE SEQUENCE [LARGE SCALE GENOMIC DNA]</scope>
    <source>
        <strain evidence="2 3">ALG8</strain>
    </source>
</reference>
<dbReference type="Gene3D" id="3.40.50.1860">
    <property type="match status" value="2"/>
</dbReference>
<keyword evidence="3" id="KW-1185">Reference proteome</keyword>
<keyword evidence="1" id="KW-0413">Isomerase</keyword>
<dbReference type="PANTHER" id="PTHR21198:SF2">
    <property type="entry name" value="GLUTAMATE RACEMASE"/>
    <property type="match status" value="1"/>
</dbReference>
<dbReference type="PANTHER" id="PTHR21198">
    <property type="entry name" value="GLUTAMATE RACEMASE"/>
    <property type="match status" value="1"/>
</dbReference>
<dbReference type="EMBL" id="CP049811">
    <property type="protein sequence ID" value="QIK40955.1"/>
    <property type="molecule type" value="Genomic_DNA"/>
</dbReference>
<dbReference type="KEGG" id="mon:G8E03_09340"/>
<accession>A0A6G7VM70</accession>
<dbReference type="InterPro" id="IPR015942">
    <property type="entry name" value="Asp/Glu/hydantoin_racemase"/>
</dbReference>
<dbReference type="GO" id="GO:0009252">
    <property type="term" value="P:peptidoglycan biosynthetic process"/>
    <property type="evidence" value="ECO:0007669"/>
    <property type="project" value="TreeGrafter"/>
</dbReference>
<protein>
    <submittedName>
        <fullName evidence="2">Glutamate racemase</fullName>
    </submittedName>
</protein>
<dbReference type="GO" id="GO:0008881">
    <property type="term" value="F:glutamate racemase activity"/>
    <property type="evidence" value="ECO:0007669"/>
    <property type="project" value="TreeGrafter"/>
</dbReference>
<dbReference type="SUPFAM" id="SSF53681">
    <property type="entry name" value="Aspartate/glutamate racemase"/>
    <property type="match status" value="2"/>
</dbReference>
<dbReference type="Pfam" id="PF01177">
    <property type="entry name" value="Asp_Glu_race"/>
    <property type="match status" value="1"/>
</dbReference>
<evidence type="ECO:0000313" key="3">
    <source>
        <dbReference type="Proteomes" id="UP000500791"/>
    </source>
</evidence>
<name>A0A6G7VM70_9RHOB</name>
<evidence type="ECO:0000256" key="1">
    <source>
        <dbReference type="ARBA" id="ARBA00023235"/>
    </source>
</evidence>
<proteinExistence type="predicted"/>
<sequence length="279" mass="29780">MIGVFDSGHGGLTTLAALQRDLSEQTFLYLGDHANAPYGSRTPGEITALTRAALQSLFDRGCTLVIIACNTAAAAALRDLQQGWLAREYPRHRALGVFVPVIEALSGRGWADDNPPDDGADQRIAIFATQATVASGAFPREMAYRARNVDIRQVACPGLVEALEAGQTGQARALARDFAGRLDGFVPDKVFLGCTHYPLVADAFAAGLAPGTPILSQPDCVAASLRDYLTRHPRHGDLPGDTSRETAYPTITYLTTGDPAQVRSAARALTGHDFDFRSL</sequence>
<gene>
    <name evidence="2" type="ORF">G8E03_09340</name>
</gene>
<dbReference type="InterPro" id="IPR001920">
    <property type="entry name" value="Asp/Glu_race"/>
</dbReference>
<dbReference type="AlphaFoldDB" id="A0A6G7VM70"/>
<dbReference type="Proteomes" id="UP000500791">
    <property type="component" value="Chromosome"/>
</dbReference>
<evidence type="ECO:0000313" key="2">
    <source>
        <dbReference type="EMBL" id="QIK40955.1"/>
    </source>
</evidence>
<organism evidence="2 3">
    <name type="scientific">Pontivivens nitratireducens</name>
    <dbReference type="NCBI Taxonomy" id="2758038"/>
    <lineage>
        <taxon>Bacteria</taxon>
        <taxon>Pseudomonadati</taxon>
        <taxon>Pseudomonadota</taxon>
        <taxon>Alphaproteobacteria</taxon>
        <taxon>Rhodobacterales</taxon>
        <taxon>Paracoccaceae</taxon>
        <taxon>Pontivivens</taxon>
    </lineage>
</organism>
<dbReference type="RefSeq" id="WP_166190966.1">
    <property type="nucleotide sequence ID" value="NZ_CP049811.1"/>
</dbReference>